<comment type="subunit">
    <text evidence="3">Interacts with GyrB.</text>
</comment>
<comment type="similarity">
    <text evidence="3">Belongs to the DNA gyrase inhibitor YacG family.</text>
</comment>
<dbReference type="EMBL" id="CP113517">
    <property type="protein sequence ID" value="WAR44830.1"/>
    <property type="molecule type" value="Genomic_DNA"/>
</dbReference>
<evidence type="ECO:0000313" key="5">
    <source>
        <dbReference type="EMBL" id="WAR44830.1"/>
    </source>
</evidence>
<proteinExistence type="inferred from homology"/>
<dbReference type="InterPro" id="IPR013088">
    <property type="entry name" value="Znf_NHR/GATA"/>
</dbReference>
<reference evidence="5" key="1">
    <citation type="submission" date="2022-11" db="EMBL/GenBank/DDBJ databases">
        <title>Methylomonas rapida sp. nov., Carotenoid-Producing Obligate Methanotrophs with High Growth Characteristics and Biotechnological Potential.</title>
        <authorList>
            <person name="Tikhonova E.N."/>
            <person name="Suleimanov R.Z."/>
            <person name="Miroshnikov K."/>
            <person name="Oshkin I.Y."/>
            <person name="Belova S.E."/>
            <person name="Danilova O.V."/>
            <person name="Ashikhmin A."/>
            <person name="Konopkin A."/>
            <person name="But S.Y."/>
            <person name="Khmelenina V.N."/>
            <person name="Kuznetsov N."/>
            <person name="Pimenov N.V."/>
            <person name="Dedysh S.N."/>
        </authorList>
    </citation>
    <scope>NUCLEOTIDE SEQUENCE</scope>
    <source>
        <strain evidence="5">MP1</strain>
    </source>
</reference>
<dbReference type="Proteomes" id="UP001162780">
    <property type="component" value="Chromosome"/>
</dbReference>
<protein>
    <recommendedName>
        <fullName evidence="3">DNA gyrase inhibitor YacG</fullName>
    </recommendedName>
</protein>
<keyword evidence="2 3" id="KW-0862">Zinc</keyword>
<feature type="binding site" evidence="3">
    <location>
        <position position="34"/>
    </location>
    <ligand>
        <name>Zn(2+)</name>
        <dbReference type="ChEBI" id="CHEBI:29105"/>
    </ligand>
</feature>
<dbReference type="PANTHER" id="PTHR36150">
    <property type="entry name" value="DNA GYRASE INHIBITOR YACG"/>
    <property type="match status" value="1"/>
</dbReference>
<evidence type="ECO:0000256" key="3">
    <source>
        <dbReference type="HAMAP-Rule" id="MF_00649"/>
    </source>
</evidence>
<evidence type="ECO:0000313" key="6">
    <source>
        <dbReference type="Proteomes" id="UP001162780"/>
    </source>
</evidence>
<dbReference type="NCBIfam" id="NF001638">
    <property type="entry name" value="PRK00418.1"/>
    <property type="match status" value="1"/>
</dbReference>
<feature type="binding site" evidence="3">
    <location>
        <position position="14"/>
    </location>
    <ligand>
        <name>Zn(2+)</name>
        <dbReference type="ChEBI" id="CHEBI:29105"/>
    </ligand>
</feature>
<dbReference type="SUPFAM" id="SSF57716">
    <property type="entry name" value="Glucocorticoid receptor-like (DNA-binding domain)"/>
    <property type="match status" value="1"/>
</dbReference>
<evidence type="ECO:0000256" key="1">
    <source>
        <dbReference type="ARBA" id="ARBA00022723"/>
    </source>
</evidence>
<feature type="binding site" evidence="3">
    <location>
        <position position="11"/>
    </location>
    <ligand>
        <name>Zn(2+)</name>
        <dbReference type="ChEBI" id="CHEBI:29105"/>
    </ligand>
</feature>
<organism evidence="5 6">
    <name type="scientific">Methylomonas rapida</name>
    <dbReference type="NCBI Taxonomy" id="2963939"/>
    <lineage>
        <taxon>Bacteria</taxon>
        <taxon>Pseudomonadati</taxon>
        <taxon>Pseudomonadota</taxon>
        <taxon>Gammaproteobacteria</taxon>
        <taxon>Methylococcales</taxon>
        <taxon>Methylococcaceae</taxon>
        <taxon>Methylomonas</taxon>
    </lineage>
</organism>
<comment type="function">
    <text evidence="3">Inhibits all the catalytic activities of DNA gyrase by preventing its interaction with DNA. Acts by binding directly to the C-terminal domain of GyrB, which probably disrupts DNA binding by the gyrase.</text>
</comment>
<dbReference type="PANTHER" id="PTHR36150:SF1">
    <property type="entry name" value="DNA GYRASE INHIBITOR YACG"/>
    <property type="match status" value="1"/>
</dbReference>
<name>A0ABY7GJP6_9GAMM</name>
<dbReference type="HAMAP" id="MF_00649">
    <property type="entry name" value="DNA_gyrase_inhibitor_YacG"/>
    <property type="match status" value="1"/>
</dbReference>
<gene>
    <name evidence="3 5" type="primary">yacG</name>
    <name evidence="5" type="ORF">NM686_021225</name>
</gene>
<feature type="binding site" evidence="3">
    <location>
        <position position="30"/>
    </location>
    <ligand>
        <name>Zn(2+)</name>
        <dbReference type="ChEBI" id="CHEBI:29105"/>
    </ligand>
</feature>
<keyword evidence="1 3" id="KW-0479">Metal-binding</keyword>
<feature type="region of interest" description="Disordered" evidence="4">
    <location>
        <begin position="50"/>
        <end position="70"/>
    </location>
</feature>
<sequence>MNKQAIITVTCPTCKKPVPWVAEQRYKPFCSQRCKLIDLGDWATEAHKIPGEPAHTITESDNPEGDGFAG</sequence>
<dbReference type="Gene3D" id="3.30.50.10">
    <property type="entry name" value="Erythroid Transcription Factor GATA-1, subunit A"/>
    <property type="match status" value="1"/>
</dbReference>
<evidence type="ECO:0000256" key="2">
    <source>
        <dbReference type="ARBA" id="ARBA00022833"/>
    </source>
</evidence>
<dbReference type="InterPro" id="IPR005584">
    <property type="entry name" value="DNA_gyrase_inhibitor_YacG"/>
</dbReference>
<evidence type="ECO:0000256" key="4">
    <source>
        <dbReference type="SAM" id="MobiDB-lite"/>
    </source>
</evidence>
<dbReference type="RefSeq" id="WP_255189800.1">
    <property type="nucleotide sequence ID" value="NZ_CP113517.1"/>
</dbReference>
<dbReference type="Pfam" id="PF03884">
    <property type="entry name" value="YacG"/>
    <property type="match status" value="1"/>
</dbReference>
<keyword evidence="6" id="KW-1185">Reference proteome</keyword>
<comment type="cofactor">
    <cofactor evidence="3">
        <name>Zn(2+)</name>
        <dbReference type="ChEBI" id="CHEBI:29105"/>
    </cofactor>
    <text evidence="3">Binds 1 zinc ion.</text>
</comment>
<accession>A0ABY7GJP6</accession>